<name>A0ABQ0QL37_9PROT</name>
<reference evidence="2" key="1">
    <citation type="submission" date="2013-04" db="EMBL/GenBank/DDBJ databases">
        <title>The genome sequencing project of 58 acetic acid bacteria.</title>
        <authorList>
            <person name="Okamoto-Kainuma A."/>
            <person name="Ishikawa M."/>
            <person name="Umino S."/>
            <person name="Koizumi Y."/>
            <person name="Shiwa Y."/>
            <person name="Yoshikawa H."/>
            <person name="Matsutani M."/>
            <person name="Matsushita K."/>
        </authorList>
    </citation>
    <scope>NUCLEOTIDE SEQUENCE</scope>
    <source>
        <strain evidence="2">NBRC 106556</strain>
    </source>
</reference>
<dbReference type="RefSeq" id="WP_157070952.1">
    <property type="nucleotide sequence ID" value="NZ_BAQB01000051.1"/>
</dbReference>
<evidence type="ECO:0000313" key="2">
    <source>
        <dbReference type="EMBL" id="GBR48743.1"/>
    </source>
</evidence>
<gene>
    <name evidence="2" type="ORF">AA106556_1879</name>
</gene>
<protein>
    <submittedName>
        <fullName evidence="2">Uncharacterized protein</fullName>
    </submittedName>
</protein>
<feature type="signal peptide" evidence="1">
    <location>
        <begin position="1"/>
        <end position="19"/>
    </location>
</feature>
<keyword evidence="3" id="KW-1185">Reference proteome</keyword>
<keyword evidence="1" id="KW-0732">Signal</keyword>
<accession>A0ABQ0QL37</accession>
<dbReference type="Proteomes" id="UP001062443">
    <property type="component" value="Unassembled WGS sequence"/>
</dbReference>
<comment type="caution">
    <text evidence="2">The sequence shown here is derived from an EMBL/GenBank/DDBJ whole genome shotgun (WGS) entry which is preliminary data.</text>
</comment>
<dbReference type="EMBL" id="BAQB01000051">
    <property type="protein sequence ID" value="GBR48743.1"/>
    <property type="molecule type" value="Genomic_DNA"/>
</dbReference>
<evidence type="ECO:0000256" key="1">
    <source>
        <dbReference type="SAM" id="SignalP"/>
    </source>
</evidence>
<proteinExistence type="predicted"/>
<feature type="chain" id="PRO_5045472236" evidence="1">
    <location>
        <begin position="20"/>
        <end position="96"/>
    </location>
</feature>
<sequence length="96" mass="10010">MKLPLSVVLGLFCAGCAQGNLDPVVAHKAPPAPPVKAPFYDPTMAYGSAPARWQPISGSAQGLVVPVADPANQSKRPDYEHAPWNTQAQSALAGTF</sequence>
<organism evidence="2 3">
    <name type="scientific">Neokomagataea tanensis NBRC 106556</name>
    <dbReference type="NCBI Taxonomy" id="1223519"/>
    <lineage>
        <taxon>Bacteria</taxon>
        <taxon>Pseudomonadati</taxon>
        <taxon>Pseudomonadota</taxon>
        <taxon>Alphaproteobacteria</taxon>
        <taxon>Acetobacterales</taxon>
        <taxon>Acetobacteraceae</taxon>
        <taxon>Neokomagataea</taxon>
    </lineage>
</organism>
<evidence type="ECO:0000313" key="3">
    <source>
        <dbReference type="Proteomes" id="UP001062443"/>
    </source>
</evidence>